<dbReference type="PATRIC" id="fig|1365253.3.peg.1662"/>
<dbReference type="RefSeq" id="WP_063376452.1">
    <property type="nucleotide sequence ID" value="NZ_AUXT01000144.1"/>
</dbReference>
<evidence type="ECO:0000313" key="2">
    <source>
        <dbReference type="Proteomes" id="UP000076587"/>
    </source>
</evidence>
<evidence type="ECO:0000313" key="1">
    <source>
        <dbReference type="EMBL" id="KZN48761.1"/>
    </source>
</evidence>
<dbReference type="OrthoDB" id="5904383at2"/>
<protein>
    <submittedName>
        <fullName evidence="1">Uncharacterized protein</fullName>
    </submittedName>
</protein>
<name>A0A167DF64_9GAMM</name>
<accession>A0A167DF64</accession>
<dbReference type="AlphaFoldDB" id="A0A167DF64"/>
<gene>
    <name evidence="1" type="ORF">N482_07055</name>
</gene>
<organism evidence="1 2">
    <name type="scientific">Pseudoalteromonas luteoviolacea NCIMB 1942</name>
    <dbReference type="NCBI Taxonomy" id="1365253"/>
    <lineage>
        <taxon>Bacteria</taxon>
        <taxon>Pseudomonadati</taxon>
        <taxon>Pseudomonadota</taxon>
        <taxon>Gammaproteobacteria</taxon>
        <taxon>Alteromonadales</taxon>
        <taxon>Pseudoalteromonadaceae</taxon>
        <taxon>Pseudoalteromonas</taxon>
    </lineage>
</organism>
<sequence>MKYNSPIASAWENFNAGEVEGYSVHIKKRDTSQLEDMCLSQPPTEQSVLADSVPVCVKSSPQFQSFSVSGADSAESVAITSSYGQGNLTLEARNGEGGYPRQGDDSIRSKHVGNTECVVITNPTKYWTNIVMHGLFQGATIVADLVATNCRKEPGPIDPSNVVNEFSHVNVIIFPFSFNGTPLP</sequence>
<dbReference type="Proteomes" id="UP000076587">
    <property type="component" value="Unassembled WGS sequence"/>
</dbReference>
<dbReference type="EMBL" id="AUXT01000144">
    <property type="protein sequence ID" value="KZN48761.1"/>
    <property type="molecule type" value="Genomic_DNA"/>
</dbReference>
<proteinExistence type="predicted"/>
<comment type="caution">
    <text evidence="1">The sequence shown here is derived from an EMBL/GenBank/DDBJ whole genome shotgun (WGS) entry which is preliminary data.</text>
</comment>
<reference evidence="1 2" key="1">
    <citation type="submission" date="2013-07" db="EMBL/GenBank/DDBJ databases">
        <title>Comparative Genomic and Metabolomic Analysis of Twelve Strains of Pseudoalteromonas luteoviolacea.</title>
        <authorList>
            <person name="Vynne N.G."/>
            <person name="Mansson M."/>
            <person name="Gram L."/>
        </authorList>
    </citation>
    <scope>NUCLEOTIDE SEQUENCE [LARGE SCALE GENOMIC DNA]</scope>
    <source>
        <strain evidence="1 2">NCIMB 1942</strain>
    </source>
</reference>